<dbReference type="InterPro" id="IPR038261">
    <property type="entry name" value="GPP34-like_sf"/>
</dbReference>
<dbReference type="AlphaFoldDB" id="A0A7U9DYC8"/>
<keyword evidence="4" id="KW-0472">Membrane</keyword>
<dbReference type="PANTHER" id="PTHR12704">
    <property type="entry name" value="TRANS-GOLGI PROTEIN GMX33"/>
    <property type="match status" value="1"/>
</dbReference>
<dbReference type="PANTHER" id="PTHR12704:SF2">
    <property type="entry name" value="GOLGI PHOSPHOPROTEIN 3 HOMOLOG SAURON"/>
    <property type="match status" value="1"/>
</dbReference>
<feature type="compositionally biased region" description="Low complexity" evidence="5">
    <location>
        <begin position="252"/>
        <end position="271"/>
    </location>
</feature>
<protein>
    <recommendedName>
        <fullName evidence="8">GPP34 family phosphoprotein</fullName>
    </recommendedName>
</protein>
<keyword evidence="2" id="KW-0333">Golgi apparatus</keyword>
<reference evidence="7" key="1">
    <citation type="journal article" date="2013" name="Genome Biol. Evol.">
        <title>The genome sequence of Streptomyces lividans 66 reveals a novel tRNA-dependent peptide biosynthetic system within a metal-related genomic island.</title>
        <authorList>
            <person name="Cruz-Morales P."/>
            <person name="Vijgenboom E."/>
            <person name="Iruegas-Bocardo F."/>
            <person name="Girard G."/>
            <person name="Yanez-Guerra L.A."/>
            <person name="Ramos-Aboites H.E."/>
            <person name="Pernodet J.L."/>
            <person name="Anne J."/>
            <person name="van Wezel G.P."/>
            <person name="Barona-Gomez F."/>
        </authorList>
    </citation>
    <scope>NUCLEOTIDE SEQUENCE [LARGE SCALE GENOMIC DNA]</scope>
    <source>
        <strain evidence="7">1326</strain>
    </source>
</reference>
<accession>A0A7U9DYC8</accession>
<feature type="region of interest" description="Disordered" evidence="5">
    <location>
        <begin position="252"/>
        <end position="298"/>
    </location>
</feature>
<dbReference type="Pfam" id="PF05719">
    <property type="entry name" value="GPP34"/>
    <property type="match status" value="1"/>
</dbReference>
<dbReference type="Proteomes" id="UP000014062">
    <property type="component" value="Chromosome"/>
</dbReference>
<dbReference type="EMBL" id="CM001889">
    <property type="protein sequence ID" value="EOY49388.1"/>
    <property type="molecule type" value="Genomic_DNA"/>
</dbReference>
<sequence>MSCVRVEPTRKTRTTYLLVPLRSGHAPSTDQCERGHPVCHPRGEAWMGRSRRTLPEELLLLALDPTTGTTAQPQSLDLGLAGAQLVELALAGRIAPDGDRIAVVAPRPTGDPTLDCALELLRRRGAPVRAVNWIGGPRLGLRQTYLSHLERCGMVHAVEGQMCGVLPTTRYQATDTAISREIKARLDSAIRTGVPPDPRTAALAALAHAVGFGKHLYPGNEGRSSRSRLRDLIRHDPMGGLVAHAVMDVQNGAAAQPRRSPAPAGRQAPGPGARPAPEPARGVPAQPRHGSMARAAVH</sequence>
<gene>
    <name evidence="6" type="ORF">SLI_4680</name>
</gene>
<evidence type="ECO:0008006" key="8">
    <source>
        <dbReference type="Google" id="ProtNLM"/>
    </source>
</evidence>
<organism evidence="6 7">
    <name type="scientific">Streptomyces lividans 1326</name>
    <dbReference type="NCBI Taxonomy" id="1200984"/>
    <lineage>
        <taxon>Bacteria</taxon>
        <taxon>Bacillati</taxon>
        <taxon>Actinomycetota</taxon>
        <taxon>Actinomycetes</taxon>
        <taxon>Kitasatosporales</taxon>
        <taxon>Streptomycetaceae</taxon>
        <taxon>Streptomyces</taxon>
    </lineage>
</organism>
<evidence type="ECO:0000256" key="1">
    <source>
        <dbReference type="ARBA" id="ARBA00004255"/>
    </source>
</evidence>
<evidence type="ECO:0000256" key="2">
    <source>
        <dbReference type="ARBA" id="ARBA00023034"/>
    </source>
</evidence>
<dbReference type="GO" id="GO:0005737">
    <property type="term" value="C:cytoplasm"/>
    <property type="evidence" value="ECO:0007669"/>
    <property type="project" value="UniProtKB-ARBA"/>
</dbReference>
<proteinExistence type="predicted"/>
<dbReference type="GO" id="GO:0012505">
    <property type="term" value="C:endomembrane system"/>
    <property type="evidence" value="ECO:0007669"/>
    <property type="project" value="UniProtKB-ARBA"/>
</dbReference>
<comment type="subcellular location">
    <subcellularLocation>
        <location evidence="1">Golgi apparatus membrane</location>
        <topology evidence="1">Peripheral membrane protein</topology>
        <orientation evidence="1">Cytoplasmic side</orientation>
    </subcellularLocation>
</comment>
<dbReference type="Gene3D" id="1.10.3630.10">
    <property type="entry name" value="yeast vps74-n-term truncation variant domain like"/>
    <property type="match status" value="1"/>
</dbReference>
<dbReference type="InterPro" id="IPR008628">
    <property type="entry name" value="GPP34-like"/>
</dbReference>
<evidence type="ECO:0000256" key="4">
    <source>
        <dbReference type="ARBA" id="ARBA00023136"/>
    </source>
</evidence>
<evidence type="ECO:0000256" key="5">
    <source>
        <dbReference type="SAM" id="MobiDB-lite"/>
    </source>
</evidence>
<evidence type="ECO:0000313" key="6">
    <source>
        <dbReference type="EMBL" id="EOY49388.1"/>
    </source>
</evidence>
<evidence type="ECO:0000313" key="7">
    <source>
        <dbReference type="Proteomes" id="UP000014062"/>
    </source>
</evidence>
<keyword evidence="3" id="KW-0446">Lipid-binding</keyword>
<dbReference type="GO" id="GO:0070273">
    <property type="term" value="F:phosphatidylinositol-4-phosphate binding"/>
    <property type="evidence" value="ECO:0007669"/>
    <property type="project" value="InterPro"/>
</dbReference>
<evidence type="ECO:0000256" key="3">
    <source>
        <dbReference type="ARBA" id="ARBA00023121"/>
    </source>
</evidence>
<name>A0A7U9DYC8_STRLI</name>